<sequence>MIAGVLMVSILEKKLMSILLKMTIRLLIIIVITMMMEQMALILKTIQELEILSIYLEKFQNCYSSKSLKSRGCSPASVFR</sequence>
<dbReference type="Proteomes" id="UP001519349">
    <property type="component" value="Unassembled WGS sequence"/>
</dbReference>
<keyword evidence="3" id="KW-1185">Reference proteome</keyword>
<proteinExistence type="predicted"/>
<evidence type="ECO:0000256" key="1">
    <source>
        <dbReference type="SAM" id="Phobius"/>
    </source>
</evidence>
<organism evidence="2 3">
    <name type="scientific">Streptococcus panodentis</name>
    <dbReference type="NCBI Taxonomy" id="1581472"/>
    <lineage>
        <taxon>Bacteria</taxon>
        <taxon>Bacillati</taxon>
        <taxon>Bacillota</taxon>
        <taxon>Bacilli</taxon>
        <taxon>Lactobacillales</taxon>
        <taxon>Streptococcaceae</taxon>
        <taxon>Streptococcus</taxon>
    </lineage>
</organism>
<protein>
    <submittedName>
        <fullName evidence="2">Uncharacterized protein</fullName>
    </submittedName>
</protein>
<accession>A0ABS5AYF7</accession>
<name>A0ABS5AYF7_9STRE</name>
<reference evidence="2 3" key="1">
    <citation type="submission" date="2018-05" db="EMBL/GenBank/DDBJ databases">
        <title>Draft genome sequence of Streptococcus panodentis CCUG 70867T.</title>
        <authorList>
            <person name="Salva-Serra F."/>
            <person name="Mendez V."/>
            <person name="Jaen-Luchoro D."/>
            <person name="Gonzales-Siles L."/>
            <person name="Karlsson R."/>
            <person name="Engstrom-Jakobsson H."/>
            <person name="Busquets A."/>
            <person name="Gomila M."/>
            <person name="Pineiro-Iglesias B."/>
            <person name="Bennasar-Figueras A."/>
            <person name="Seeger M."/>
            <person name="Moore E."/>
        </authorList>
    </citation>
    <scope>NUCLEOTIDE SEQUENCE [LARGE SCALE GENOMIC DNA]</scope>
    <source>
        <strain evidence="2 3">CCUG 70867</strain>
    </source>
</reference>
<keyword evidence="1" id="KW-0812">Transmembrane</keyword>
<keyword evidence="1" id="KW-0472">Membrane</keyword>
<gene>
    <name evidence="2" type="ORF">DHL47_09855</name>
</gene>
<evidence type="ECO:0000313" key="3">
    <source>
        <dbReference type="Proteomes" id="UP001519349"/>
    </source>
</evidence>
<keyword evidence="1" id="KW-1133">Transmembrane helix</keyword>
<evidence type="ECO:0000313" key="2">
    <source>
        <dbReference type="EMBL" id="MBP2621613.1"/>
    </source>
</evidence>
<dbReference type="EMBL" id="QFAY01000021">
    <property type="protein sequence ID" value="MBP2621613.1"/>
    <property type="molecule type" value="Genomic_DNA"/>
</dbReference>
<feature type="transmembrane region" description="Helical" evidence="1">
    <location>
        <begin position="15"/>
        <end position="36"/>
    </location>
</feature>
<comment type="caution">
    <text evidence="2">The sequence shown here is derived from an EMBL/GenBank/DDBJ whole genome shotgun (WGS) entry which is preliminary data.</text>
</comment>